<proteinExistence type="inferred from homology"/>
<sequence>MLFSIVCQDKPNSVELRMATRPTHLEYLKERADKILVGGPVLGGGANGEEPTGSHLIVEMPDIEAARAFAANDPYALAGLFAHVEIKPWRKVFFNAALAE</sequence>
<dbReference type="SUPFAM" id="SSF54909">
    <property type="entry name" value="Dimeric alpha+beta barrel"/>
    <property type="match status" value="1"/>
</dbReference>
<dbReference type="PANTHER" id="PTHR33606">
    <property type="entry name" value="PROTEIN YCII"/>
    <property type="match status" value="1"/>
</dbReference>
<name>A0A420WBM7_9PROT</name>
<dbReference type="Gene3D" id="3.30.70.1060">
    <property type="entry name" value="Dimeric alpha+beta barrel"/>
    <property type="match status" value="1"/>
</dbReference>
<dbReference type="PANTHER" id="PTHR33606:SF3">
    <property type="entry name" value="PROTEIN YCII"/>
    <property type="match status" value="1"/>
</dbReference>
<feature type="domain" description="YCII-related" evidence="2">
    <location>
        <begin position="1"/>
        <end position="90"/>
    </location>
</feature>
<reference evidence="3 4" key="1">
    <citation type="submission" date="2018-10" db="EMBL/GenBank/DDBJ databases">
        <title>Comparative analysis of microorganisms from saline springs in Andes Mountain Range, Colombia.</title>
        <authorList>
            <person name="Rubin E."/>
        </authorList>
    </citation>
    <scope>NUCLEOTIDE SEQUENCE [LARGE SCALE GENOMIC DNA]</scope>
    <source>
        <strain evidence="3 4">USBA 36</strain>
    </source>
</reference>
<comment type="similarity">
    <text evidence="1">Belongs to the YciI family.</text>
</comment>
<evidence type="ECO:0000313" key="4">
    <source>
        <dbReference type="Proteomes" id="UP000277424"/>
    </source>
</evidence>
<dbReference type="RefSeq" id="WP_008943974.1">
    <property type="nucleotide sequence ID" value="NZ_RBIG01000003.1"/>
</dbReference>
<evidence type="ECO:0000259" key="2">
    <source>
        <dbReference type="Pfam" id="PF03795"/>
    </source>
</evidence>
<organism evidence="3 4">
    <name type="scientific">Oceanibaculum indicum</name>
    <dbReference type="NCBI Taxonomy" id="526216"/>
    <lineage>
        <taxon>Bacteria</taxon>
        <taxon>Pseudomonadati</taxon>
        <taxon>Pseudomonadota</taxon>
        <taxon>Alphaproteobacteria</taxon>
        <taxon>Rhodospirillales</taxon>
        <taxon>Oceanibaculaceae</taxon>
        <taxon>Oceanibaculum</taxon>
    </lineage>
</organism>
<protein>
    <recommendedName>
        <fullName evidence="2">YCII-related domain-containing protein</fullName>
    </recommendedName>
</protein>
<dbReference type="AlphaFoldDB" id="A0A420WBM7"/>
<comment type="caution">
    <text evidence="3">The sequence shown here is derived from an EMBL/GenBank/DDBJ whole genome shotgun (WGS) entry which is preliminary data.</text>
</comment>
<dbReference type="InterPro" id="IPR011008">
    <property type="entry name" value="Dimeric_a/b-barrel"/>
</dbReference>
<evidence type="ECO:0000256" key="1">
    <source>
        <dbReference type="ARBA" id="ARBA00007689"/>
    </source>
</evidence>
<dbReference type="InterPro" id="IPR051807">
    <property type="entry name" value="Sec-metab_biosynth-assoc"/>
</dbReference>
<evidence type="ECO:0000313" key="3">
    <source>
        <dbReference type="EMBL" id="RKQ68332.1"/>
    </source>
</evidence>
<dbReference type="EMBL" id="RBIG01000003">
    <property type="protein sequence ID" value="RKQ68332.1"/>
    <property type="molecule type" value="Genomic_DNA"/>
</dbReference>
<dbReference type="Pfam" id="PF03795">
    <property type="entry name" value="YCII"/>
    <property type="match status" value="1"/>
</dbReference>
<gene>
    <name evidence="3" type="ORF">BCL74_2810</name>
</gene>
<dbReference type="InterPro" id="IPR005545">
    <property type="entry name" value="YCII"/>
</dbReference>
<dbReference type="Proteomes" id="UP000277424">
    <property type="component" value="Unassembled WGS sequence"/>
</dbReference>
<dbReference type="OrthoDB" id="2293521at2"/>
<accession>A0A420WBM7</accession>